<feature type="compositionally biased region" description="Acidic residues" evidence="2">
    <location>
        <begin position="143"/>
        <end position="171"/>
    </location>
</feature>
<feature type="region of interest" description="Disordered" evidence="2">
    <location>
        <begin position="409"/>
        <end position="428"/>
    </location>
</feature>
<feature type="compositionally biased region" description="Polar residues" evidence="2">
    <location>
        <begin position="419"/>
        <end position="428"/>
    </location>
</feature>
<feature type="region of interest" description="Disordered" evidence="2">
    <location>
        <begin position="138"/>
        <end position="194"/>
    </location>
</feature>
<gene>
    <name evidence="4 5" type="primary">LOC125313878</name>
</gene>
<reference evidence="3 4" key="1">
    <citation type="submission" date="2025-05" db="UniProtKB">
        <authorList>
            <consortium name="RefSeq"/>
        </authorList>
    </citation>
    <scope>NUCLEOTIDE SEQUENCE [LARGE SCALE GENOMIC DNA]</scope>
    <source>
        <tissue evidence="4 5">Leaf</tissue>
    </source>
</reference>
<evidence type="ECO:0000313" key="4">
    <source>
        <dbReference type="RefSeq" id="XP_048130748.1"/>
    </source>
</evidence>
<evidence type="ECO:0000313" key="5">
    <source>
        <dbReference type="RefSeq" id="XP_048130749.1"/>
    </source>
</evidence>
<feature type="coiled-coil region" evidence="1">
    <location>
        <begin position="316"/>
        <end position="343"/>
    </location>
</feature>
<sequence length="428" mass="49461">MKRKKWSELEEQTLLTKYSELSSSGALAKLKTREKKFKPIAEHVNAAHHLQDPTRFPFKWSWRDVSIKVQNMRHQYLGVKQKIRASSGEFNWDDGENHWENFLRYKEVFGDVELEIKGKKLNAVDFLGDSRFGSSSDLGLGFDLEDDDDDDDDEEGGEDIEEGEEIEEAEAEAAANSDYENADDDGVSGNDIECDNVDIDQLNSAGEVRNGGENGGSGVVKSNKFKSGFVLRSNKKWPVLGAQVIDLRDAIVRREERRREIEFYKEKSLIDKAENRRELEFMKGMQQSERLERLESRELELDKRELIWARREIGRRSRLEREFDEERRRRRRMEEKREEEEMEWRGRMIELQVEHEKAIMQMQADACQNQMQILGVMARMVCQFFGSASDALSSGLSGLPPQVLQNLQHPAGLDDSAKPETNSPSEFI</sequence>
<dbReference type="PANTHER" id="PTHR37076">
    <property type="entry name" value="HISTONE-LYSINE N-METHYLTRANSFERASE, H3 LYSINE-79 SPECIFIC-LIKE-RELATED"/>
    <property type="match status" value="1"/>
</dbReference>
<evidence type="ECO:0000256" key="1">
    <source>
        <dbReference type="SAM" id="Coils"/>
    </source>
</evidence>
<dbReference type="RefSeq" id="XP_048130748.1">
    <property type="nucleotide sequence ID" value="XM_048274791.1"/>
</dbReference>
<dbReference type="Proteomes" id="UP000827889">
    <property type="component" value="Chromosome 2"/>
</dbReference>
<accession>A0ABM3H2D7</accession>
<organism evidence="3 5">
    <name type="scientific">Rhodamnia argentea</name>
    <dbReference type="NCBI Taxonomy" id="178133"/>
    <lineage>
        <taxon>Eukaryota</taxon>
        <taxon>Viridiplantae</taxon>
        <taxon>Streptophyta</taxon>
        <taxon>Embryophyta</taxon>
        <taxon>Tracheophyta</taxon>
        <taxon>Spermatophyta</taxon>
        <taxon>Magnoliopsida</taxon>
        <taxon>eudicotyledons</taxon>
        <taxon>Gunneridae</taxon>
        <taxon>Pentapetalae</taxon>
        <taxon>rosids</taxon>
        <taxon>malvids</taxon>
        <taxon>Myrtales</taxon>
        <taxon>Myrtaceae</taxon>
        <taxon>Myrtoideae</taxon>
        <taxon>Myrteae</taxon>
        <taxon>Australasian group</taxon>
        <taxon>Rhodamnia</taxon>
    </lineage>
</organism>
<keyword evidence="1" id="KW-0175">Coiled coil</keyword>
<dbReference type="PANTHER" id="PTHR37076:SF3">
    <property type="entry name" value="STRESS RESPONSE PROTEIN NST1-LIKE"/>
    <property type="match status" value="1"/>
</dbReference>
<name>A0ABM3H2D7_9MYRT</name>
<dbReference type="GeneID" id="125313878"/>
<dbReference type="RefSeq" id="XP_048130749.1">
    <property type="nucleotide sequence ID" value="XM_048274792.1"/>
</dbReference>
<protein>
    <submittedName>
        <fullName evidence="4 5">Uncharacterized protein LOC125313878</fullName>
    </submittedName>
</protein>
<proteinExistence type="predicted"/>
<evidence type="ECO:0000313" key="3">
    <source>
        <dbReference type="Proteomes" id="UP000827889"/>
    </source>
</evidence>
<keyword evidence="3" id="KW-1185">Reference proteome</keyword>
<evidence type="ECO:0000256" key="2">
    <source>
        <dbReference type="SAM" id="MobiDB-lite"/>
    </source>
</evidence>
<feature type="compositionally biased region" description="Acidic residues" evidence="2">
    <location>
        <begin position="180"/>
        <end position="194"/>
    </location>
</feature>